<dbReference type="PANTHER" id="PTHR42743:SF11">
    <property type="entry name" value="AMINODEOXYCHORISMATE LYASE"/>
    <property type="match status" value="1"/>
</dbReference>
<dbReference type="Gene3D" id="3.20.10.10">
    <property type="entry name" value="D-amino Acid Aminotransferase, subunit A, domain 2"/>
    <property type="match status" value="1"/>
</dbReference>
<comment type="catalytic activity">
    <reaction evidence="7">
        <text>L-isoleucine + 2-oxoglutarate = (S)-3-methyl-2-oxopentanoate + L-glutamate</text>
        <dbReference type="Rhea" id="RHEA:24801"/>
        <dbReference type="ChEBI" id="CHEBI:16810"/>
        <dbReference type="ChEBI" id="CHEBI:29985"/>
        <dbReference type="ChEBI" id="CHEBI:35146"/>
        <dbReference type="ChEBI" id="CHEBI:58045"/>
        <dbReference type="EC" id="2.6.1.42"/>
    </reaction>
</comment>
<dbReference type="EMBL" id="JACRYL010000011">
    <property type="protein sequence ID" value="MBC6111368.1"/>
    <property type="molecule type" value="Genomic_DNA"/>
</dbReference>
<evidence type="ECO:0000256" key="8">
    <source>
        <dbReference type="ARBA" id="ARBA00049229"/>
    </source>
</evidence>
<dbReference type="Pfam" id="PF01063">
    <property type="entry name" value="Aminotran_4"/>
    <property type="match status" value="1"/>
</dbReference>
<evidence type="ECO:0000256" key="2">
    <source>
        <dbReference type="ARBA" id="ARBA00004931"/>
    </source>
</evidence>
<comment type="catalytic activity">
    <reaction evidence="8">
        <text>L-leucine + 2-oxoglutarate = 4-methyl-2-oxopentanoate + L-glutamate</text>
        <dbReference type="Rhea" id="RHEA:18321"/>
        <dbReference type="ChEBI" id="CHEBI:16810"/>
        <dbReference type="ChEBI" id="CHEBI:17865"/>
        <dbReference type="ChEBI" id="CHEBI:29985"/>
        <dbReference type="ChEBI" id="CHEBI:57427"/>
        <dbReference type="EC" id="2.6.1.42"/>
    </reaction>
</comment>
<evidence type="ECO:0000256" key="6">
    <source>
        <dbReference type="ARBA" id="ARBA00048212"/>
    </source>
</evidence>
<keyword evidence="11" id="KW-1185">Reference proteome</keyword>
<dbReference type="EC" id="2.6.1.42" evidence="5"/>
<comment type="pathway">
    <text evidence="1">Amino-acid biosynthesis; L-isoleucine biosynthesis; L-isoleucine from 2-oxobutanoate: step 4/4.</text>
</comment>
<evidence type="ECO:0000256" key="4">
    <source>
        <dbReference type="ARBA" id="ARBA00009320"/>
    </source>
</evidence>
<dbReference type="SUPFAM" id="SSF56752">
    <property type="entry name" value="D-aminoacid aminotransferase-like PLP-dependent enzymes"/>
    <property type="match status" value="1"/>
</dbReference>
<dbReference type="RefSeq" id="WP_187071826.1">
    <property type="nucleotide sequence ID" value="NZ_JACRYL010000011.1"/>
</dbReference>
<evidence type="ECO:0000256" key="3">
    <source>
        <dbReference type="ARBA" id="ARBA00005072"/>
    </source>
</evidence>
<evidence type="ECO:0000313" key="10">
    <source>
        <dbReference type="EMBL" id="MBC6111368.1"/>
    </source>
</evidence>
<dbReference type="Gene3D" id="3.30.470.10">
    <property type="match status" value="1"/>
</dbReference>
<evidence type="ECO:0000256" key="1">
    <source>
        <dbReference type="ARBA" id="ARBA00004824"/>
    </source>
</evidence>
<gene>
    <name evidence="10" type="ORF">H7U22_13160</name>
</gene>
<sequence>MYISINNELYLKEDAKISVSDLSIQRGYGIFDFLKTINNKPIFIENYLDRFYNSAREMNLEVELNREQLRNSIQKLIEKNDIPNSGIKIILTGGYSEDGYTMIKPNLVIIQTPLDINEILPEQGIALVSYNHQRQLPHVKTIDYLQAIRLQKFVRENHADDLLYHNNGLVRECPRANFFIITDSEIITAKNEILNGITRSKILSLDLPNHTFAERDFTLAEVYNAKEAFISSSTKNAFPIYKVDGKLIGDGKNEITSRINEKLLALIALDQMVEYMPLADK</sequence>
<dbReference type="InterPro" id="IPR001544">
    <property type="entry name" value="Aminotrans_IV"/>
</dbReference>
<comment type="similarity">
    <text evidence="4">Belongs to the class-IV pyridoxal-phosphate-dependent aminotransferase family.</text>
</comment>
<comment type="pathway">
    <text evidence="2">Amino-acid biosynthesis; L-valine biosynthesis; L-valine from pyruvate: step 4/4.</text>
</comment>
<dbReference type="InterPro" id="IPR043132">
    <property type="entry name" value="BCAT-like_C"/>
</dbReference>
<feature type="coiled-coil region" evidence="9">
    <location>
        <begin position="52"/>
        <end position="79"/>
    </location>
</feature>
<keyword evidence="10" id="KW-0808">Transferase</keyword>
<organism evidence="10 11">
    <name type="scientific">Pedobacter fastidiosus</name>
    <dbReference type="NCBI Taxonomy" id="2765361"/>
    <lineage>
        <taxon>Bacteria</taxon>
        <taxon>Pseudomonadati</taxon>
        <taxon>Bacteroidota</taxon>
        <taxon>Sphingobacteriia</taxon>
        <taxon>Sphingobacteriales</taxon>
        <taxon>Sphingobacteriaceae</taxon>
        <taxon>Pedobacter</taxon>
    </lineage>
</organism>
<evidence type="ECO:0000256" key="7">
    <source>
        <dbReference type="ARBA" id="ARBA00048798"/>
    </source>
</evidence>
<keyword evidence="9" id="KW-0175">Coiled coil</keyword>
<accession>A0ABR7KUJ6</accession>
<dbReference type="PANTHER" id="PTHR42743">
    <property type="entry name" value="AMINO-ACID AMINOTRANSFERASE"/>
    <property type="match status" value="1"/>
</dbReference>
<evidence type="ECO:0000256" key="5">
    <source>
        <dbReference type="ARBA" id="ARBA00013053"/>
    </source>
</evidence>
<evidence type="ECO:0000256" key="9">
    <source>
        <dbReference type="SAM" id="Coils"/>
    </source>
</evidence>
<protein>
    <recommendedName>
        <fullName evidence="5">branched-chain-amino-acid transaminase</fullName>
        <ecNumber evidence="5">2.6.1.42</ecNumber>
    </recommendedName>
</protein>
<name>A0ABR7KUJ6_9SPHI</name>
<comment type="pathway">
    <text evidence="3">Amino-acid biosynthesis; L-leucine biosynthesis; L-leucine from 3-methyl-2-oxobutanoate: step 4/4.</text>
</comment>
<comment type="caution">
    <text evidence="10">The sequence shown here is derived from an EMBL/GenBank/DDBJ whole genome shotgun (WGS) entry which is preliminary data.</text>
</comment>
<dbReference type="Proteomes" id="UP000652755">
    <property type="component" value="Unassembled WGS sequence"/>
</dbReference>
<dbReference type="InterPro" id="IPR043131">
    <property type="entry name" value="BCAT-like_N"/>
</dbReference>
<comment type="catalytic activity">
    <reaction evidence="6">
        <text>L-valine + 2-oxoglutarate = 3-methyl-2-oxobutanoate + L-glutamate</text>
        <dbReference type="Rhea" id="RHEA:24813"/>
        <dbReference type="ChEBI" id="CHEBI:11851"/>
        <dbReference type="ChEBI" id="CHEBI:16810"/>
        <dbReference type="ChEBI" id="CHEBI:29985"/>
        <dbReference type="ChEBI" id="CHEBI:57762"/>
        <dbReference type="EC" id="2.6.1.42"/>
    </reaction>
</comment>
<dbReference type="GO" id="GO:0008483">
    <property type="term" value="F:transaminase activity"/>
    <property type="evidence" value="ECO:0007669"/>
    <property type="project" value="UniProtKB-KW"/>
</dbReference>
<dbReference type="InterPro" id="IPR036038">
    <property type="entry name" value="Aminotransferase-like"/>
</dbReference>
<proteinExistence type="inferred from homology"/>
<dbReference type="InterPro" id="IPR050571">
    <property type="entry name" value="Class-IV_PLP-Dep_Aminotrnsfr"/>
</dbReference>
<reference evidence="10 11" key="1">
    <citation type="submission" date="2020-08" db="EMBL/GenBank/DDBJ databases">
        <authorList>
            <person name="Sun Q."/>
            <person name="Inoue M."/>
        </authorList>
    </citation>
    <scope>NUCLEOTIDE SEQUENCE [LARGE SCALE GENOMIC DNA]</scope>
    <source>
        <strain evidence="10 11">CCM 8938</strain>
    </source>
</reference>
<evidence type="ECO:0000313" key="11">
    <source>
        <dbReference type="Proteomes" id="UP000652755"/>
    </source>
</evidence>
<keyword evidence="10" id="KW-0032">Aminotransferase</keyword>